<sequence length="1045" mass="114728">MQNNIMASCDVDNLVQKPNQRIKLSSLGNDSLVTTAIILQPYLHESRHLHALRRARGSGGRFLNSKKNESKQNDAASGHAMHPKDFVSVSYSWAKHFLSVHNEETASQPKQFSAYHNSGTCVFLNTDGAVHPVSGLSAAGDVIRDNKGEWILGYNRFLGECSIATAELWGVLDGLLILQKQGYDEVIIQSDNIENVISINDNKMGDSKNSLIRRIQQVLAFEKKWSLNYAPRDTNRPALPYPNTVSVRKLYSFAAAFFRSTPPPVAPPPHHHNQSHRMFLPPPSPGLLQSKHAQARGKKGLYEEDDVAKSELILNEKQQEQQNPSHLSDIRSHRYPSKHAQARGKNGLYEEDDVAPSELILNEKQQEQQNPSHLSNIRSHRYPGSRRAFQAVENIIHGSNGHLSSSTSVSIEAPKGCLKFLLSHCSYSSSPAATGTGSTRKTALNRRCHTRTPKSARVSRLPRSKPFCFTKENSSSASVSNKLNRVKSSKSSKSSTSETPAVFNPVVESHYEESEELRFAPMAASKIASCSALDHLAAGNGNLKNRLVDDEKSNTSSSKSKTPPLQASFSPEIQCTATMATSATTPACYVSGHLISGVTDKRKCRARGVLAVVRSRPNTEKSNTSSSDTKTPPLQASFSPEIQSTAMAATPACYGAGHLLSGVTDKRKCRARGVLAVAQAGPIDDGILSNGSNDASFEEDCDAGLDNKFSASMLPSPVEASMHWLLSPCHEKDHDKDDNQHSASSHGFLEEHKTRLSPSSPLLDLGVSFDWCNFSNDTSDATNSGTGKSQRSTNSMLISTQGPRFGLSLDCSSSPNVTPYSGLIPPKEEEKHGYNIDGRNSPLSADTLGSENVMQTPKSDSSLERPVMLSCSRLKDHKRPHHLHSEILSITEDLRMASLSPESHLSIWDTNSSSIKFDRLSTPSDSMDLSRFQKILDDRYLWNSNSTFDDVSQSELRISWREGLASRIFEMDEFDSCRCLSDEEEDLNVDAGNVPTIKDGDENKEKLHSPLQCSYAESIATDGGGLAQSTDSDWNLCYKNNLFRV</sequence>
<feature type="region of interest" description="Disordered" evidence="6">
    <location>
        <begin position="544"/>
        <end position="567"/>
    </location>
</feature>
<dbReference type="PANTHER" id="PTHR36022:SF1">
    <property type="entry name" value="GPI-ANCHORED ADHESIN-LIKE PROTEIN"/>
    <property type="match status" value="1"/>
</dbReference>
<dbReference type="Gene3D" id="3.30.420.10">
    <property type="entry name" value="Ribonuclease H-like superfamily/Ribonuclease H"/>
    <property type="match status" value="1"/>
</dbReference>
<dbReference type="OrthoDB" id="1921902at2759"/>
<proteinExistence type="predicted"/>
<dbReference type="InterPro" id="IPR001289">
    <property type="entry name" value="NFYA"/>
</dbReference>
<feature type="region of interest" description="Disordered" evidence="6">
    <location>
        <begin position="820"/>
        <end position="865"/>
    </location>
</feature>
<evidence type="ECO:0000259" key="7">
    <source>
        <dbReference type="Pfam" id="PF13456"/>
    </source>
</evidence>
<dbReference type="InterPro" id="IPR036397">
    <property type="entry name" value="RNaseH_sf"/>
</dbReference>
<feature type="compositionally biased region" description="Basic and acidic residues" evidence="6">
    <location>
        <begin position="729"/>
        <end position="740"/>
    </location>
</feature>
<feature type="compositionally biased region" description="Low complexity" evidence="6">
    <location>
        <begin position="430"/>
        <end position="439"/>
    </location>
</feature>
<dbReference type="PROSITE" id="PS51152">
    <property type="entry name" value="NFYA_HAP2_2"/>
    <property type="match status" value="1"/>
</dbReference>
<reference evidence="8 9" key="1">
    <citation type="submission" date="2015-01" db="EMBL/GenBank/DDBJ databases">
        <title>Genome of allotetraploid Gossypium barbadense reveals genomic plasticity and fiber elongation in cotton evolution.</title>
        <authorList>
            <person name="Chen X."/>
            <person name="Liu X."/>
            <person name="Zhao B."/>
            <person name="Zheng H."/>
            <person name="Hu Y."/>
            <person name="Lu G."/>
            <person name="Yang C."/>
            <person name="Chen J."/>
            <person name="Shan C."/>
            <person name="Zhang L."/>
            <person name="Zhou Y."/>
            <person name="Wang L."/>
            <person name="Guo W."/>
            <person name="Bai Y."/>
            <person name="Ruan J."/>
            <person name="Shangguan X."/>
            <person name="Mao Y."/>
            <person name="Jiang J."/>
            <person name="Zhu Y."/>
            <person name="Lei J."/>
            <person name="Kang H."/>
            <person name="Chen S."/>
            <person name="He X."/>
            <person name="Wang R."/>
            <person name="Wang Y."/>
            <person name="Chen J."/>
            <person name="Wang L."/>
            <person name="Yu S."/>
            <person name="Wang B."/>
            <person name="Wei J."/>
            <person name="Song S."/>
            <person name="Lu X."/>
            <person name="Gao Z."/>
            <person name="Gu W."/>
            <person name="Deng X."/>
            <person name="Ma D."/>
            <person name="Wang S."/>
            <person name="Liang W."/>
            <person name="Fang L."/>
            <person name="Cai C."/>
            <person name="Zhu X."/>
            <person name="Zhou B."/>
            <person name="Zhang Y."/>
            <person name="Chen Z."/>
            <person name="Xu S."/>
            <person name="Zhu R."/>
            <person name="Wang S."/>
            <person name="Zhang T."/>
            <person name="Zhao G."/>
        </authorList>
    </citation>
    <scope>NUCLEOTIDE SEQUENCE [LARGE SCALE GENOMIC DNA]</scope>
    <source>
        <strain evidence="9">cv. Xinhai21</strain>
        <tissue evidence="8">Leaf</tissue>
    </source>
</reference>
<keyword evidence="5" id="KW-0539">Nucleus</keyword>
<feature type="region of interest" description="Disordered" evidence="6">
    <location>
        <begin position="615"/>
        <end position="634"/>
    </location>
</feature>
<dbReference type="SMART" id="SM00521">
    <property type="entry name" value="CBF"/>
    <property type="match status" value="1"/>
</dbReference>
<protein>
    <recommendedName>
        <fullName evidence="7">RNase H type-1 domain-containing protein</fullName>
    </recommendedName>
</protein>
<keyword evidence="2" id="KW-0805">Transcription regulation</keyword>
<dbReference type="GO" id="GO:0003677">
    <property type="term" value="F:DNA binding"/>
    <property type="evidence" value="ECO:0007669"/>
    <property type="project" value="UniProtKB-KW"/>
</dbReference>
<organism evidence="8 9">
    <name type="scientific">Gossypium barbadense</name>
    <name type="common">Sea Island cotton</name>
    <name type="synonym">Hibiscus barbadensis</name>
    <dbReference type="NCBI Taxonomy" id="3634"/>
    <lineage>
        <taxon>Eukaryota</taxon>
        <taxon>Viridiplantae</taxon>
        <taxon>Streptophyta</taxon>
        <taxon>Embryophyta</taxon>
        <taxon>Tracheophyta</taxon>
        <taxon>Spermatophyta</taxon>
        <taxon>Magnoliopsida</taxon>
        <taxon>eudicotyledons</taxon>
        <taxon>Gunneridae</taxon>
        <taxon>Pentapetalae</taxon>
        <taxon>rosids</taxon>
        <taxon>malvids</taxon>
        <taxon>Malvales</taxon>
        <taxon>Malvaceae</taxon>
        <taxon>Malvoideae</taxon>
        <taxon>Gossypium</taxon>
    </lineage>
</organism>
<feature type="compositionally biased region" description="Basic residues" evidence="6">
    <location>
        <begin position="333"/>
        <end position="342"/>
    </location>
</feature>
<gene>
    <name evidence="8" type="ORF">GOBAR_AA20027</name>
</gene>
<feature type="region of interest" description="Disordered" evidence="6">
    <location>
        <begin position="60"/>
        <end position="79"/>
    </location>
</feature>
<dbReference type="AlphaFoldDB" id="A0A2P5XBA1"/>
<keyword evidence="3" id="KW-0238">DNA-binding</keyword>
<evidence type="ECO:0000256" key="6">
    <source>
        <dbReference type="SAM" id="MobiDB-lite"/>
    </source>
</evidence>
<feature type="region of interest" description="Disordered" evidence="6">
    <location>
        <begin position="317"/>
        <end position="349"/>
    </location>
</feature>
<feature type="compositionally biased region" description="Polar residues" evidence="6">
    <location>
        <begin position="620"/>
        <end position="634"/>
    </location>
</feature>
<dbReference type="EMBL" id="KZ665261">
    <property type="protein sequence ID" value="PPS00615.1"/>
    <property type="molecule type" value="Genomic_DNA"/>
</dbReference>
<feature type="region of interest" description="Disordered" evidence="6">
    <location>
        <begin position="479"/>
        <end position="500"/>
    </location>
</feature>
<evidence type="ECO:0000313" key="9">
    <source>
        <dbReference type="Proteomes" id="UP000239757"/>
    </source>
</evidence>
<dbReference type="InterPro" id="IPR012337">
    <property type="entry name" value="RNaseH-like_sf"/>
</dbReference>
<feature type="compositionally biased region" description="Polar residues" evidence="6">
    <location>
        <begin position="841"/>
        <end position="860"/>
    </location>
</feature>
<dbReference type="PANTHER" id="PTHR36022">
    <property type="entry name" value="GPI-ANCHORED ADHESIN-LIKE PROTEIN"/>
    <property type="match status" value="1"/>
</dbReference>
<dbReference type="InterPro" id="IPR002156">
    <property type="entry name" value="RNaseH_domain"/>
</dbReference>
<dbReference type="Pfam" id="PF13456">
    <property type="entry name" value="RVT_3"/>
    <property type="match status" value="1"/>
</dbReference>
<dbReference type="SUPFAM" id="SSF53098">
    <property type="entry name" value="Ribonuclease H-like"/>
    <property type="match status" value="1"/>
</dbReference>
<feature type="region of interest" description="Disordered" evidence="6">
    <location>
        <begin position="264"/>
        <end position="302"/>
    </location>
</feature>
<comment type="subcellular location">
    <subcellularLocation>
        <location evidence="1">Nucleus</location>
    </subcellularLocation>
</comment>
<dbReference type="Gene3D" id="6.10.250.2430">
    <property type="match status" value="1"/>
</dbReference>
<evidence type="ECO:0000256" key="4">
    <source>
        <dbReference type="ARBA" id="ARBA00023163"/>
    </source>
</evidence>
<keyword evidence="4" id="KW-0804">Transcription</keyword>
<feature type="region of interest" description="Disordered" evidence="6">
    <location>
        <begin position="729"/>
        <end position="753"/>
    </location>
</feature>
<dbReference type="Proteomes" id="UP000239757">
    <property type="component" value="Unassembled WGS sequence"/>
</dbReference>
<dbReference type="InterPro" id="IPR044730">
    <property type="entry name" value="RNase_H-like_dom_plant"/>
</dbReference>
<evidence type="ECO:0000256" key="1">
    <source>
        <dbReference type="ARBA" id="ARBA00004123"/>
    </source>
</evidence>
<name>A0A2P5XBA1_GOSBA</name>
<dbReference type="Pfam" id="PF02045">
    <property type="entry name" value="CBFB_NFYA"/>
    <property type="match status" value="1"/>
</dbReference>
<dbReference type="GO" id="GO:0004523">
    <property type="term" value="F:RNA-DNA hybrid ribonuclease activity"/>
    <property type="evidence" value="ECO:0007669"/>
    <property type="project" value="InterPro"/>
</dbReference>
<evidence type="ECO:0000256" key="5">
    <source>
        <dbReference type="ARBA" id="ARBA00023242"/>
    </source>
</evidence>
<dbReference type="GO" id="GO:0005634">
    <property type="term" value="C:nucleus"/>
    <property type="evidence" value="ECO:0007669"/>
    <property type="project" value="UniProtKB-SubCell"/>
</dbReference>
<feature type="domain" description="RNase H type-1" evidence="7">
    <location>
        <begin position="125"/>
        <end position="238"/>
    </location>
</feature>
<feature type="compositionally biased region" description="Basic residues" evidence="6">
    <location>
        <begin position="443"/>
        <end position="454"/>
    </location>
</feature>
<dbReference type="GO" id="GO:0003700">
    <property type="term" value="F:DNA-binding transcription factor activity"/>
    <property type="evidence" value="ECO:0007669"/>
    <property type="project" value="InterPro"/>
</dbReference>
<accession>A0A2P5XBA1</accession>
<feature type="region of interest" description="Disordered" evidence="6">
    <location>
        <begin position="430"/>
        <end position="463"/>
    </location>
</feature>
<evidence type="ECO:0000256" key="2">
    <source>
        <dbReference type="ARBA" id="ARBA00023015"/>
    </source>
</evidence>
<evidence type="ECO:0000256" key="3">
    <source>
        <dbReference type="ARBA" id="ARBA00023125"/>
    </source>
</evidence>
<evidence type="ECO:0000313" key="8">
    <source>
        <dbReference type="EMBL" id="PPS00615.1"/>
    </source>
</evidence>
<dbReference type="CDD" id="cd06222">
    <property type="entry name" value="RNase_H_like"/>
    <property type="match status" value="1"/>
</dbReference>